<evidence type="ECO:0000313" key="1">
    <source>
        <dbReference type="EMBL" id="EYC37720.1"/>
    </source>
</evidence>
<dbReference type="Proteomes" id="UP000024635">
    <property type="component" value="Unassembled WGS sequence"/>
</dbReference>
<dbReference type="AlphaFoldDB" id="A0A016WDK6"/>
<proteinExistence type="predicted"/>
<evidence type="ECO:0000313" key="2">
    <source>
        <dbReference type="Proteomes" id="UP000024635"/>
    </source>
</evidence>
<dbReference type="Gene3D" id="2.40.50.780">
    <property type="match status" value="1"/>
</dbReference>
<dbReference type="OrthoDB" id="10501590at2759"/>
<gene>
    <name evidence="1" type="primary">Acey_s0770.g2217</name>
    <name evidence="1" type="ORF">Y032_0770g2217</name>
</gene>
<keyword evidence="2" id="KW-1185">Reference proteome</keyword>
<dbReference type="EMBL" id="JARK01000370">
    <property type="protein sequence ID" value="EYC37720.1"/>
    <property type="molecule type" value="Genomic_DNA"/>
</dbReference>
<organism evidence="1 2">
    <name type="scientific">Ancylostoma ceylanicum</name>
    <dbReference type="NCBI Taxonomy" id="53326"/>
    <lineage>
        <taxon>Eukaryota</taxon>
        <taxon>Metazoa</taxon>
        <taxon>Ecdysozoa</taxon>
        <taxon>Nematoda</taxon>
        <taxon>Chromadorea</taxon>
        <taxon>Rhabditida</taxon>
        <taxon>Rhabditina</taxon>
        <taxon>Rhabditomorpha</taxon>
        <taxon>Strongyloidea</taxon>
        <taxon>Ancylostomatidae</taxon>
        <taxon>Ancylostomatinae</taxon>
        <taxon>Ancylostoma</taxon>
    </lineage>
</organism>
<reference evidence="2" key="1">
    <citation type="journal article" date="2015" name="Nat. Genet.">
        <title>The genome and transcriptome of the zoonotic hookworm Ancylostoma ceylanicum identify infection-specific gene families.</title>
        <authorList>
            <person name="Schwarz E.M."/>
            <person name="Hu Y."/>
            <person name="Antoshechkin I."/>
            <person name="Miller M.M."/>
            <person name="Sternberg P.W."/>
            <person name="Aroian R.V."/>
        </authorList>
    </citation>
    <scope>NUCLEOTIDE SEQUENCE</scope>
    <source>
        <strain evidence="2">HY135</strain>
    </source>
</reference>
<comment type="caution">
    <text evidence="1">The sequence shown here is derived from an EMBL/GenBank/DDBJ whole genome shotgun (WGS) entry which is preliminary data.</text>
</comment>
<protein>
    <submittedName>
        <fullName evidence="1">Uncharacterized protein</fullName>
    </submittedName>
</protein>
<name>A0A016WDK6_9BILA</name>
<sequence>MSVPDWHLPLAQSARVHGASLATPTFQRGPNALPPREEARLPYEKILYSYYDWYSEYTIKRDAPKELKINQKCNISLSQGEDYVLGSKMYEEAAFNFVKPLKNVTEEEWKLINKTVF</sequence>
<accession>A0A016WDK6</accession>